<dbReference type="OrthoDB" id="5514977at2"/>
<proteinExistence type="predicted"/>
<name>A0A1B1UC34_9BRAD</name>
<keyword evidence="3" id="KW-1185">Reference proteome</keyword>
<keyword evidence="1" id="KW-1133">Transmembrane helix</keyword>
<keyword evidence="1" id="KW-0812">Transmembrane</keyword>
<gene>
    <name evidence="2" type="ORF">LMTR13_09270</name>
</gene>
<dbReference type="EMBL" id="CP016428">
    <property type="protein sequence ID" value="ANW00330.1"/>
    <property type="molecule type" value="Genomic_DNA"/>
</dbReference>
<reference evidence="2 3" key="1">
    <citation type="submission" date="2016-07" db="EMBL/GenBank/DDBJ databases">
        <title>Complete genome sequence of Bradyrhizobium icense LMTR 13T, a potential inoculant strain isolated from lima bean (Phaseolus lunatus) in Peru.</title>
        <authorList>
            <person name="Ormeno-Orrillo E."/>
            <person name="Duran D."/>
            <person name="Rogel M.A."/>
            <person name="Rey L."/>
            <person name="Imperial J."/>
            <person name="Ruiz-Argueso T."/>
            <person name="Martinez-Romero E."/>
        </authorList>
    </citation>
    <scope>NUCLEOTIDE SEQUENCE [LARGE SCALE GENOMIC DNA]</scope>
    <source>
        <strain evidence="2 3">LMTR 13</strain>
    </source>
</reference>
<dbReference type="STRING" id="1274631.LMTR13_09270"/>
<organism evidence="2 3">
    <name type="scientific">Bradyrhizobium icense</name>
    <dbReference type="NCBI Taxonomy" id="1274631"/>
    <lineage>
        <taxon>Bacteria</taxon>
        <taxon>Pseudomonadati</taxon>
        <taxon>Pseudomonadota</taxon>
        <taxon>Alphaproteobacteria</taxon>
        <taxon>Hyphomicrobiales</taxon>
        <taxon>Nitrobacteraceae</taxon>
        <taxon>Bradyrhizobium</taxon>
    </lineage>
</organism>
<protein>
    <submittedName>
        <fullName evidence="2">Uncharacterized protein</fullName>
    </submittedName>
</protein>
<evidence type="ECO:0000313" key="2">
    <source>
        <dbReference type="EMBL" id="ANW00330.1"/>
    </source>
</evidence>
<evidence type="ECO:0000313" key="3">
    <source>
        <dbReference type="Proteomes" id="UP000092839"/>
    </source>
</evidence>
<dbReference type="KEGG" id="bic:LMTR13_09270"/>
<keyword evidence="1" id="KW-0472">Membrane</keyword>
<sequence>MERIEVNWQAVKVSLWAGASGMVVGAYLLVQAFGFLSPSKAERLASEKSDRAVVAALAPGCAEEFRSLPDVKERLAALVASRGSYRAKDAFPPELVTWPGKTYVDHDLVRACGNLLLKNQTADLK</sequence>
<evidence type="ECO:0000256" key="1">
    <source>
        <dbReference type="SAM" id="Phobius"/>
    </source>
</evidence>
<dbReference type="RefSeq" id="WP_065727609.1">
    <property type="nucleotide sequence ID" value="NZ_CP016428.1"/>
</dbReference>
<dbReference type="AlphaFoldDB" id="A0A1B1UC34"/>
<feature type="transmembrane region" description="Helical" evidence="1">
    <location>
        <begin position="15"/>
        <end position="36"/>
    </location>
</feature>
<accession>A0A1B1UC34</accession>
<dbReference type="Proteomes" id="UP000092839">
    <property type="component" value="Chromosome"/>
</dbReference>